<reference evidence="5 6" key="1">
    <citation type="journal article" date="2021" name="ISME Commun">
        <title>Automated analysis of genomic sequences facilitates high-throughput and comprehensive description of bacteria.</title>
        <authorList>
            <person name="Hitch T.C.A."/>
        </authorList>
    </citation>
    <scope>NUCLEOTIDE SEQUENCE [LARGE SCALE GENOMIC DNA]</scope>
    <source>
        <strain evidence="5 6">Sanger_109</strain>
    </source>
</reference>
<dbReference type="SUPFAM" id="SSF55594">
    <property type="entry name" value="HPr-like"/>
    <property type="match status" value="1"/>
</dbReference>
<dbReference type="InterPro" id="IPR035895">
    <property type="entry name" value="HPr-like_sf"/>
</dbReference>
<dbReference type="Proteomes" id="UP001652442">
    <property type="component" value="Unassembled WGS sequence"/>
</dbReference>
<comment type="subcellular location">
    <subcellularLocation>
        <location evidence="1">Cytoplasm</location>
    </subcellularLocation>
</comment>
<dbReference type="RefSeq" id="WP_158425675.1">
    <property type="nucleotide sequence ID" value="NZ_JAOQJQ010000005.1"/>
</dbReference>
<proteinExistence type="predicted"/>
<name>A0ABT2TLE2_9FIRM</name>
<evidence type="ECO:0000256" key="3">
    <source>
        <dbReference type="ARBA" id="ARBA00022683"/>
    </source>
</evidence>
<evidence type="ECO:0000313" key="5">
    <source>
        <dbReference type="EMBL" id="MCU6763018.1"/>
    </source>
</evidence>
<keyword evidence="6" id="KW-1185">Reference proteome</keyword>
<dbReference type="InterPro" id="IPR000032">
    <property type="entry name" value="HPr-like"/>
</dbReference>
<organism evidence="5 6">
    <name type="scientific">Brotonthovivens ammoniilytica</name>
    <dbReference type="NCBI Taxonomy" id="2981725"/>
    <lineage>
        <taxon>Bacteria</taxon>
        <taxon>Bacillati</taxon>
        <taxon>Bacillota</taxon>
        <taxon>Clostridia</taxon>
        <taxon>Lachnospirales</taxon>
        <taxon>Lachnospiraceae</taxon>
        <taxon>Brotonthovivens</taxon>
    </lineage>
</organism>
<dbReference type="Gene3D" id="3.30.1340.10">
    <property type="entry name" value="HPr-like"/>
    <property type="match status" value="1"/>
</dbReference>
<dbReference type="Pfam" id="PF00381">
    <property type="entry name" value="PTS-HPr"/>
    <property type="match status" value="1"/>
</dbReference>
<evidence type="ECO:0000256" key="1">
    <source>
        <dbReference type="ARBA" id="ARBA00004496"/>
    </source>
</evidence>
<feature type="domain" description="HPr" evidence="4">
    <location>
        <begin position="1"/>
        <end position="85"/>
    </location>
</feature>
<dbReference type="PANTHER" id="PTHR33705:SF2">
    <property type="entry name" value="PHOSPHOCARRIER PROTEIN NPR"/>
    <property type="match status" value="1"/>
</dbReference>
<sequence>MREFKYVITDSQGIHARPAGEFVKAAKGFASSISVTKGEKKVNAKNILGLMGLGVKKGEEILVQAEGEDEESAAAALQNFLKENL</sequence>
<dbReference type="PANTHER" id="PTHR33705">
    <property type="entry name" value="PHOSPHOCARRIER PROTEIN HPR"/>
    <property type="match status" value="1"/>
</dbReference>
<accession>A0ABT2TLE2</accession>
<evidence type="ECO:0000259" key="4">
    <source>
        <dbReference type="PROSITE" id="PS51350"/>
    </source>
</evidence>
<dbReference type="InterPro" id="IPR050399">
    <property type="entry name" value="HPr"/>
</dbReference>
<protein>
    <submittedName>
        <fullName evidence="5">HPr family phosphocarrier protein</fullName>
    </submittedName>
</protein>
<evidence type="ECO:0000313" key="6">
    <source>
        <dbReference type="Proteomes" id="UP001652442"/>
    </source>
</evidence>
<keyword evidence="2" id="KW-0963">Cytoplasm</keyword>
<dbReference type="PRINTS" id="PR00107">
    <property type="entry name" value="PHOSPHOCPHPR"/>
</dbReference>
<dbReference type="PROSITE" id="PS51350">
    <property type="entry name" value="PTS_HPR_DOM"/>
    <property type="match status" value="1"/>
</dbReference>
<dbReference type="NCBIfam" id="TIGR01003">
    <property type="entry name" value="PTS_HPr_family"/>
    <property type="match status" value="1"/>
</dbReference>
<dbReference type="CDD" id="cd00367">
    <property type="entry name" value="PTS-HPr_like"/>
    <property type="match status" value="1"/>
</dbReference>
<dbReference type="EMBL" id="JAOQJQ010000005">
    <property type="protein sequence ID" value="MCU6763018.1"/>
    <property type="molecule type" value="Genomic_DNA"/>
</dbReference>
<keyword evidence="3" id="KW-0598">Phosphotransferase system</keyword>
<evidence type="ECO:0000256" key="2">
    <source>
        <dbReference type="ARBA" id="ARBA00022490"/>
    </source>
</evidence>
<comment type="caution">
    <text evidence="5">The sequence shown here is derived from an EMBL/GenBank/DDBJ whole genome shotgun (WGS) entry which is preliminary data.</text>
</comment>
<gene>
    <name evidence="5" type="ORF">OCV88_11880</name>
</gene>